<evidence type="ECO:0000256" key="7">
    <source>
        <dbReference type="SAM" id="MobiDB-lite"/>
    </source>
</evidence>
<dbReference type="InterPro" id="IPR034812">
    <property type="entry name" value="Ppo-like_N"/>
</dbReference>
<feature type="region of interest" description="Disordered" evidence="7">
    <location>
        <begin position="1"/>
        <end position="39"/>
    </location>
</feature>
<dbReference type="OMA" id="INEWGRW"/>
<dbReference type="CDD" id="cd09817">
    <property type="entry name" value="linoleate_diol_synthase_like"/>
    <property type="match status" value="1"/>
</dbReference>
<keyword evidence="9" id="KW-1185">Reference proteome</keyword>
<dbReference type="InterPro" id="IPR019791">
    <property type="entry name" value="Haem_peroxidase_animal"/>
</dbReference>
<dbReference type="GO" id="GO:0004497">
    <property type="term" value="F:monooxygenase activity"/>
    <property type="evidence" value="ECO:0007669"/>
    <property type="project" value="InterPro"/>
</dbReference>
<reference evidence="8 9" key="1">
    <citation type="journal article" date="2015" name="Front. Microbiol.">
        <title>Genome sequence of the plant growth promoting endophytic yeast Rhodotorula graminis WP1.</title>
        <authorList>
            <person name="Firrincieli A."/>
            <person name="Otillar R."/>
            <person name="Salamov A."/>
            <person name="Schmutz J."/>
            <person name="Khan Z."/>
            <person name="Redman R.S."/>
            <person name="Fleck N.D."/>
            <person name="Lindquist E."/>
            <person name="Grigoriev I.V."/>
            <person name="Doty S.L."/>
        </authorList>
    </citation>
    <scope>NUCLEOTIDE SEQUENCE [LARGE SCALE GENOMIC DNA]</scope>
    <source>
        <strain evidence="8 9">WP1</strain>
    </source>
</reference>
<keyword evidence="2 6" id="KW-0479">Metal-binding</keyword>
<dbReference type="Proteomes" id="UP000053890">
    <property type="component" value="Unassembled WGS sequence"/>
</dbReference>
<feature type="binding site" description="axial binding residue" evidence="6">
    <location>
        <position position="406"/>
    </location>
    <ligand>
        <name>heme b</name>
        <dbReference type="ChEBI" id="CHEBI:60344"/>
    </ligand>
    <ligandPart>
        <name>Fe</name>
        <dbReference type="ChEBI" id="CHEBI:18248"/>
    </ligandPart>
</feature>
<dbReference type="Pfam" id="PF03098">
    <property type="entry name" value="An_peroxidase"/>
    <property type="match status" value="1"/>
</dbReference>
<evidence type="ECO:0000256" key="4">
    <source>
        <dbReference type="ARBA" id="ARBA00023002"/>
    </source>
</evidence>
<organism evidence="8 9">
    <name type="scientific">Rhodotorula graminis (strain WP1)</name>
    <dbReference type="NCBI Taxonomy" id="578459"/>
    <lineage>
        <taxon>Eukaryota</taxon>
        <taxon>Fungi</taxon>
        <taxon>Dikarya</taxon>
        <taxon>Basidiomycota</taxon>
        <taxon>Pucciniomycotina</taxon>
        <taxon>Microbotryomycetes</taxon>
        <taxon>Sporidiobolales</taxon>
        <taxon>Sporidiobolaceae</taxon>
        <taxon>Rhodotorula</taxon>
    </lineage>
</organism>
<evidence type="ECO:0000313" key="9">
    <source>
        <dbReference type="Proteomes" id="UP000053890"/>
    </source>
</evidence>
<dbReference type="EMBL" id="KQ474074">
    <property type="protein sequence ID" value="KPV77814.1"/>
    <property type="molecule type" value="Genomic_DNA"/>
</dbReference>
<gene>
    <name evidence="8" type="ORF">RHOBADRAFT_51621</name>
</gene>
<dbReference type="RefSeq" id="XP_018273863.1">
    <property type="nucleotide sequence ID" value="XM_018415934.1"/>
</dbReference>
<feature type="compositionally biased region" description="Polar residues" evidence="7">
    <location>
        <begin position="1"/>
        <end position="22"/>
    </location>
</feature>
<dbReference type="SUPFAM" id="SSF48264">
    <property type="entry name" value="Cytochrome P450"/>
    <property type="match status" value="1"/>
</dbReference>
<dbReference type="STRING" id="578459.A0A194SB45"/>
<dbReference type="PANTHER" id="PTHR11903:SF37">
    <property type="entry name" value="PSI-PRODUCING OXYGENASE A"/>
    <property type="match status" value="1"/>
</dbReference>
<dbReference type="GeneID" id="28976382"/>
<dbReference type="InterPro" id="IPR036396">
    <property type="entry name" value="Cyt_P450_sf"/>
</dbReference>
<evidence type="ECO:0008006" key="10">
    <source>
        <dbReference type="Google" id="ProtNLM"/>
    </source>
</evidence>
<dbReference type="PANTHER" id="PTHR11903">
    <property type="entry name" value="PROSTAGLANDIN G/H SYNTHASE"/>
    <property type="match status" value="1"/>
</dbReference>
<dbReference type="SUPFAM" id="SSF48113">
    <property type="entry name" value="Heme-dependent peroxidases"/>
    <property type="match status" value="1"/>
</dbReference>
<evidence type="ECO:0000256" key="6">
    <source>
        <dbReference type="PIRSR" id="PIRSR619791-2"/>
    </source>
</evidence>
<evidence type="ECO:0000256" key="1">
    <source>
        <dbReference type="ARBA" id="ARBA00022617"/>
    </source>
</evidence>
<keyword evidence="3" id="KW-0223">Dioxygenase</keyword>
<dbReference type="InterPro" id="IPR050783">
    <property type="entry name" value="Oxylipin_biosynth_metab"/>
</dbReference>
<dbReference type="Gene3D" id="1.10.630.10">
    <property type="entry name" value="Cytochrome P450"/>
    <property type="match status" value="1"/>
</dbReference>
<dbReference type="AlphaFoldDB" id="A0A194SB45"/>
<dbReference type="GO" id="GO:0006979">
    <property type="term" value="P:response to oxidative stress"/>
    <property type="evidence" value="ECO:0007669"/>
    <property type="project" value="InterPro"/>
</dbReference>
<evidence type="ECO:0000313" key="8">
    <source>
        <dbReference type="EMBL" id="KPV77814.1"/>
    </source>
</evidence>
<sequence length="1112" mass="123032">MPTTTVAPVTLGQPQEEYQQPGSSSSSSTPPSPSSRRGVLGAARSVVSTTLSMAQAALADTAPVEAAHHAAHESKHAFYSLLDSLKENTLAKDAIGMIQVGQSQVAGLDDRKFLLEEIVTVLAKLPPGAPIGTTVTNALLRVLWDDIPKPPATLVGDYRYREADGSKNNIFLHDLGKARMPYARSVPNLHAFPAQLPDHGVVWDSLLKRDKFVPHPSGISSLLFGFAQLIVHSIFQTDPRNGEVNEASSYLDLSPIYGNNAAEQATVRSGVQGLLHPDAVANKRIFLVSPSCVALAILFSRNHNDIAQRLFAVNEQGRYAEWDSLDDEAKKRQDNDLFNTARNVNCGHFVNVIFQDYIRVILNLNKTDSTWSLVPTGEIKSLLGGRLARGEGNHVSVEFNILYRWHASSSEKDTEWLEGLMRQYNGGKPFSEMTTEDFQVAARKALDDMKGGPETWTFLGLKRTESGAFRDEDIVKVLLEATDNVASAFKARAIPEVMRAIDLLGMEAARKTWRCCSMNEFREFLGLKKYSSFEEWNPDKDVARAAEKLYQHVDHLELYPGLMAEEPKPSMNGSGLAPGYSISRAILSDAAALVRGDRFFTTDYNAGNLTSAMWEDLKPELDNGSFGGVIGKLLMRHFSAHFTYNSIYALFPFSTPHTTKANLEHLGIASEYDYRRPSTPPAWKRLTSYADLKQVLDDKGQRLSSVYGPALDELTQAKQPSILSYLRLGDSSKGRDSAADILELALFPPHWAQTALVDLGDVTKRTLEEHKFAYGKDKFRIDVVGDVAVPVVVEYLADLFGIPLKSKSNPLGLFTVDGLYDALTDLYAFVYLDFDPTVAFKLRDRARKHSELLRGIILMRLGQTEFIPDLAGDLLRDFKRVLTGKGSGGYVLSDRSRKLYKRTTQSDRPIDELAGVLLTALIRLVQVVPQVANVVDFFLEPSRHKDLQHVCHAAQQQVGMANDSLIIKYVLEAMRLQPSVTGIARRVKGDADKKPNELLWVDLVSCGRDDKVFSEPDKVDVTRDAKLYQPLDKATSVVNQEGESYNVPLVSGIVRELLTVNSPSRPSGSEGQLGVVEGPLGLRVYARDETRQRPRAFPGRMIVAFEGVKGKR</sequence>
<evidence type="ECO:0000256" key="5">
    <source>
        <dbReference type="ARBA" id="ARBA00023004"/>
    </source>
</evidence>
<keyword evidence="1 6" id="KW-0349">Heme</keyword>
<dbReference type="GO" id="GO:0051213">
    <property type="term" value="F:dioxygenase activity"/>
    <property type="evidence" value="ECO:0007669"/>
    <property type="project" value="UniProtKB-KW"/>
</dbReference>
<dbReference type="Gene3D" id="1.10.640.10">
    <property type="entry name" value="Haem peroxidase domain superfamily, animal type"/>
    <property type="match status" value="1"/>
</dbReference>
<accession>A0A194SB45</accession>
<dbReference type="InterPro" id="IPR037120">
    <property type="entry name" value="Haem_peroxidase_sf_animal"/>
</dbReference>
<dbReference type="GO" id="GO:0020037">
    <property type="term" value="F:heme binding"/>
    <property type="evidence" value="ECO:0007669"/>
    <property type="project" value="InterPro"/>
</dbReference>
<dbReference type="PROSITE" id="PS50292">
    <property type="entry name" value="PEROXIDASE_3"/>
    <property type="match status" value="1"/>
</dbReference>
<keyword evidence="4" id="KW-0560">Oxidoreductase</keyword>
<dbReference type="GO" id="GO:0016705">
    <property type="term" value="F:oxidoreductase activity, acting on paired donors, with incorporation or reduction of molecular oxygen"/>
    <property type="evidence" value="ECO:0007669"/>
    <property type="project" value="InterPro"/>
</dbReference>
<dbReference type="GO" id="GO:0004601">
    <property type="term" value="F:peroxidase activity"/>
    <property type="evidence" value="ECO:0007669"/>
    <property type="project" value="InterPro"/>
</dbReference>
<name>A0A194SB45_RHOGW</name>
<keyword evidence="5 6" id="KW-0408">Iron</keyword>
<evidence type="ECO:0000256" key="2">
    <source>
        <dbReference type="ARBA" id="ARBA00022723"/>
    </source>
</evidence>
<protein>
    <recommendedName>
        <fullName evidence="10">Heme peroxidase</fullName>
    </recommendedName>
</protein>
<evidence type="ECO:0000256" key="3">
    <source>
        <dbReference type="ARBA" id="ARBA00022964"/>
    </source>
</evidence>
<dbReference type="GO" id="GO:0005506">
    <property type="term" value="F:iron ion binding"/>
    <property type="evidence" value="ECO:0007669"/>
    <property type="project" value="InterPro"/>
</dbReference>
<dbReference type="GO" id="GO:0006631">
    <property type="term" value="P:fatty acid metabolic process"/>
    <property type="evidence" value="ECO:0007669"/>
    <property type="project" value="UniProtKB-ARBA"/>
</dbReference>
<dbReference type="OrthoDB" id="823504at2759"/>
<proteinExistence type="predicted"/>
<dbReference type="InterPro" id="IPR010255">
    <property type="entry name" value="Haem_peroxidase_sf"/>
</dbReference>